<dbReference type="PROSITE" id="PS00107">
    <property type="entry name" value="PROTEIN_KINASE_ATP"/>
    <property type="match status" value="1"/>
</dbReference>
<comment type="cofactor">
    <cofactor evidence="1">
        <name>Mg(2+)</name>
        <dbReference type="ChEBI" id="CHEBI:18420"/>
    </cofactor>
</comment>
<keyword evidence="6 8" id="KW-0067">ATP-binding</keyword>
<dbReference type="Gene3D" id="1.10.510.10">
    <property type="entry name" value="Transferase(Phosphotransferase) domain 1"/>
    <property type="match status" value="1"/>
</dbReference>
<dbReference type="PROSITE" id="PS50011">
    <property type="entry name" value="PROTEIN_KINASE_DOM"/>
    <property type="match status" value="1"/>
</dbReference>
<evidence type="ECO:0000256" key="2">
    <source>
        <dbReference type="ARBA" id="ARBA00008874"/>
    </source>
</evidence>
<evidence type="ECO:0000313" key="12">
    <source>
        <dbReference type="Proteomes" id="UP000320333"/>
    </source>
</evidence>
<dbReference type="InterPro" id="IPR008271">
    <property type="entry name" value="Ser/Thr_kinase_AS"/>
</dbReference>
<feature type="region of interest" description="Disordered" evidence="9">
    <location>
        <begin position="142"/>
        <end position="228"/>
    </location>
</feature>
<feature type="compositionally biased region" description="Basic residues" evidence="9">
    <location>
        <begin position="204"/>
        <end position="214"/>
    </location>
</feature>
<feature type="domain" description="Protein kinase" evidence="10">
    <location>
        <begin position="500"/>
        <end position="754"/>
    </location>
</feature>
<dbReference type="PROSITE" id="PS00108">
    <property type="entry name" value="PROTEIN_KINASE_ST"/>
    <property type="match status" value="1"/>
</dbReference>
<dbReference type="GO" id="GO:0005524">
    <property type="term" value="F:ATP binding"/>
    <property type="evidence" value="ECO:0007669"/>
    <property type="project" value="UniProtKB-UniRule"/>
</dbReference>
<dbReference type="AlphaFoldDB" id="A0A507FMD4"/>
<feature type="binding site" evidence="8">
    <location>
        <position position="531"/>
    </location>
    <ligand>
        <name>ATP</name>
        <dbReference type="ChEBI" id="CHEBI:30616"/>
    </ligand>
</feature>
<evidence type="ECO:0000256" key="4">
    <source>
        <dbReference type="ARBA" id="ARBA00022723"/>
    </source>
</evidence>
<feature type="region of interest" description="Disordered" evidence="9">
    <location>
        <begin position="441"/>
        <end position="475"/>
    </location>
</feature>
<keyword evidence="12" id="KW-1185">Reference proteome</keyword>
<evidence type="ECO:0000256" key="9">
    <source>
        <dbReference type="SAM" id="MobiDB-lite"/>
    </source>
</evidence>
<comment type="similarity">
    <text evidence="2">Belongs to the protein kinase superfamily. STE Ser/Thr protein kinase family. STE20 subfamily.</text>
</comment>
<gene>
    <name evidence="11" type="ORF">CcCBS67573_g01298</name>
</gene>
<dbReference type="Pfam" id="PF00069">
    <property type="entry name" value="Pkinase"/>
    <property type="match status" value="1"/>
</dbReference>
<evidence type="ECO:0000256" key="1">
    <source>
        <dbReference type="ARBA" id="ARBA00001946"/>
    </source>
</evidence>
<dbReference type="Gene3D" id="3.30.200.20">
    <property type="entry name" value="Phosphorylase Kinase, domain 1"/>
    <property type="match status" value="1"/>
</dbReference>
<dbReference type="GO" id="GO:0004672">
    <property type="term" value="F:protein kinase activity"/>
    <property type="evidence" value="ECO:0007669"/>
    <property type="project" value="InterPro"/>
</dbReference>
<proteinExistence type="inferred from homology"/>
<organism evidence="11 12">
    <name type="scientific">Chytriomyces confervae</name>
    <dbReference type="NCBI Taxonomy" id="246404"/>
    <lineage>
        <taxon>Eukaryota</taxon>
        <taxon>Fungi</taxon>
        <taxon>Fungi incertae sedis</taxon>
        <taxon>Chytridiomycota</taxon>
        <taxon>Chytridiomycota incertae sedis</taxon>
        <taxon>Chytridiomycetes</taxon>
        <taxon>Chytridiales</taxon>
        <taxon>Chytriomycetaceae</taxon>
        <taxon>Chytriomyces</taxon>
    </lineage>
</organism>
<dbReference type="EMBL" id="QEAP01000021">
    <property type="protein sequence ID" value="TPX77413.1"/>
    <property type="molecule type" value="Genomic_DNA"/>
</dbReference>
<evidence type="ECO:0000256" key="6">
    <source>
        <dbReference type="ARBA" id="ARBA00022840"/>
    </source>
</evidence>
<dbReference type="STRING" id="246404.A0A507FMD4"/>
<feature type="compositionally biased region" description="Polar residues" evidence="9">
    <location>
        <begin position="150"/>
        <end position="168"/>
    </location>
</feature>
<feature type="compositionally biased region" description="Pro residues" evidence="9">
    <location>
        <begin position="190"/>
        <end position="199"/>
    </location>
</feature>
<dbReference type="SMART" id="SM00220">
    <property type="entry name" value="S_TKc"/>
    <property type="match status" value="1"/>
</dbReference>
<keyword evidence="3" id="KW-0808">Transferase</keyword>
<comment type="caution">
    <text evidence="11">The sequence shown here is derived from an EMBL/GenBank/DDBJ whole genome shotgun (WGS) entry which is preliminary data.</text>
</comment>
<keyword evidence="4" id="KW-0479">Metal-binding</keyword>
<evidence type="ECO:0000256" key="5">
    <source>
        <dbReference type="ARBA" id="ARBA00022741"/>
    </source>
</evidence>
<dbReference type="Proteomes" id="UP000320333">
    <property type="component" value="Unassembled WGS sequence"/>
</dbReference>
<dbReference type="PANTHER" id="PTHR45832">
    <property type="entry name" value="SERINE/THREONINE-PROTEIN KINASE SAMKA-RELATED-RELATED"/>
    <property type="match status" value="1"/>
</dbReference>
<reference evidence="11 12" key="1">
    <citation type="journal article" date="2019" name="Sci. Rep.">
        <title>Comparative genomics of chytrid fungi reveal insights into the obligate biotrophic and pathogenic lifestyle of Synchytrium endobioticum.</title>
        <authorList>
            <person name="van de Vossenberg B.T.L.H."/>
            <person name="Warris S."/>
            <person name="Nguyen H.D.T."/>
            <person name="van Gent-Pelzer M.P.E."/>
            <person name="Joly D.L."/>
            <person name="van de Geest H.C."/>
            <person name="Bonants P.J.M."/>
            <person name="Smith D.S."/>
            <person name="Levesque C.A."/>
            <person name="van der Lee T.A.J."/>
        </authorList>
    </citation>
    <scope>NUCLEOTIDE SEQUENCE [LARGE SCALE GENOMIC DNA]</scope>
    <source>
        <strain evidence="11 12">CBS 675.73</strain>
    </source>
</reference>
<feature type="compositionally biased region" description="Polar residues" evidence="9">
    <location>
        <begin position="245"/>
        <end position="303"/>
    </location>
</feature>
<dbReference type="OrthoDB" id="2130690at2759"/>
<dbReference type="GO" id="GO:0046872">
    <property type="term" value="F:metal ion binding"/>
    <property type="evidence" value="ECO:0007669"/>
    <property type="project" value="UniProtKB-KW"/>
</dbReference>
<evidence type="ECO:0000256" key="8">
    <source>
        <dbReference type="PROSITE-ProRule" id="PRU10141"/>
    </source>
</evidence>
<protein>
    <recommendedName>
        <fullName evidence="10">Protein kinase domain-containing protein</fullName>
    </recommendedName>
</protein>
<dbReference type="InterPro" id="IPR017441">
    <property type="entry name" value="Protein_kinase_ATP_BS"/>
</dbReference>
<name>A0A507FMD4_9FUNG</name>
<dbReference type="SUPFAM" id="SSF56112">
    <property type="entry name" value="Protein kinase-like (PK-like)"/>
    <property type="match status" value="1"/>
</dbReference>
<evidence type="ECO:0000256" key="3">
    <source>
        <dbReference type="ARBA" id="ARBA00022679"/>
    </source>
</evidence>
<keyword evidence="7" id="KW-0460">Magnesium</keyword>
<evidence type="ECO:0000313" key="11">
    <source>
        <dbReference type="EMBL" id="TPX77413.1"/>
    </source>
</evidence>
<evidence type="ECO:0000259" key="10">
    <source>
        <dbReference type="PROSITE" id="PS50011"/>
    </source>
</evidence>
<feature type="compositionally biased region" description="Polar residues" evidence="9">
    <location>
        <begin position="448"/>
        <end position="459"/>
    </location>
</feature>
<dbReference type="InterPro" id="IPR011009">
    <property type="entry name" value="Kinase-like_dom_sf"/>
</dbReference>
<dbReference type="PANTHER" id="PTHR45832:SF22">
    <property type="entry name" value="SERINE_THREONINE-PROTEIN KINASE SAMKA-RELATED"/>
    <property type="match status" value="1"/>
</dbReference>
<dbReference type="InterPro" id="IPR000719">
    <property type="entry name" value="Prot_kinase_dom"/>
</dbReference>
<evidence type="ECO:0000256" key="7">
    <source>
        <dbReference type="ARBA" id="ARBA00022842"/>
    </source>
</evidence>
<dbReference type="InterPro" id="IPR051931">
    <property type="entry name" value="PAK3-like"/>
</dbReference>
<feature type="compositionally biased region" description="Basic residues" evidence="9">
    <location>
        <begin position="173"/>
        <end position="182"/>
    </location>
</feature>
<accession>A0A507FMD4</accession>
<feature type="region of interest" description="Disordered" evidence="9">
    <location>
        <begin position="242"/>
        <end position="313"/>
    </location>
</feature>
<sequence>MNPVDLDPIHHTLHANDHQTAELDFDDLFKNLTDNPIELNFRIDDPKLKYQSESNATLNASAAGMEFGGFFTSSKWAATAAVGNTKDTHHHLPPSNLARISNENAFSSTNSRMTLLDADEVSAASSTNSRIEICSTNSRMDMFESDVGTPCSSTTNSLRDSGIQTPASMPSLKRTKSIIKKPSKLEIKETPPPPPPPHSSTPHPSHHHHHHHHSHDSASNNAFSQGSSPKLKSLLKVSTSFSFSRGPTSASPSKVAQSPNVLSRMRSSSFGTNVESPTTNTSNTHQQQPSPSIMTRMRSQSFGAQKASGGSVHDEVVPHLASAIVTTPQDPQIPIPTHSAVASQSSSFKNSFFAKSVKALKPLHHQQQQQELVSPIESPQTMKRSLSAGNKGTTVLTLEKRQQPAELKEQQQQQQVIVQKDLNADAPGFVTLEKPLPTIQDDRRRNSFDTPTAPSLQRSRTIDGRSAPKNKVKPLSGMSENQLMAKLAEIVTPGDPTFSYQQVKPLGKGASGTVYLCHAVTKPRHPFVAIKHMDLRLQNRKELIVNEIMVMKECGSHPNIVTYLDAYLVHNYLWVVLEYMEGGSLTDVIQDATLFEPLIARITFETLKGLSFLHSKNIIHRDIKSDNILISRHGSVKLADFGFSAQLLSEKERRTSIIGTPYWMAPEVVKQQKYNHKIDSWSVGIVVIECIEGEPPYLRMDALKALSVIASVGTPSLKKPETHSSALRSFLGHALEANAEKRASCTRLTQHCFMKERCAKEDLGVFMGRYIDGKYMRQR</sequence>
<dbReference type="FunFam" id="1.10.510.10:FF:000768">
    <property type="entry name" value="Non-specific serine/threonine protein kinase"/>
    <property type="match status" value="1"/>
</dbReference>
<keyword evidence="5 8" id="KW-0547">Nucleotide-binding</keyword>